<proteinExistence type="predicted"/>
<dbReference type="Proteomes" id="UP000660262">
    <property type="component" value="Unassembled WGS sequence"/>
</dbReference>
<protein>
    <submittedName>
        <fullName evidence="1">Uncharacterized protein</fullName>
    </submittedName>
</protein>
<keyword evidence="2" id="KW-1185">Reference proteome</keyword>
<comment type="caution">
    <text evidence="1">The sequence shown here is derived from an EMBL/GenBank/DDBJ whole genome shotgun (WGS) entry which is preliminary data.</text>
</comment>
<gene>
    <name evidence="1" type="ORF">PPROV_000890500</name>
</gene>
<evidence type="ECO:0000313" key="1">
    <source>
        <dbReference type="EMBL" id="GHP10173.1"/>
    </source>
</evidence>
<evidence type="ECO:0000313" key="2">
    <source>
        <dbReference type="Proteomes" id="UP000660262"/>
    </source>
</evidence>
<organism evidence="1 2">
    <name type="scientific">Pycnococcus provasolii</name>
    <dbReference type="NCBI Taxonomy" id="41880"/>
    <lineage>
        <taxon>Eukaryota</taxon>
        <taxon>Viridiplantae</taxon>
        <taxon>Chlorophyta</taxon>
        <taxon>Pseudoscourfieldiophyceae</taxon>
        <taxon>Pseudoscourfieldiales</taxon>
        <taxon>Pycnococcaceae</taxon>
        <taxon>Pycnococcus</taxon>
    </lineage>
</organism>
<dbReference type="AlphaFoldDB" id="A0A830HU08"/>
<dbReference type="EMBL" id="BNJQ01000028">
    <property type="protein sequence ID" value="GHP10173.1"/>
    <property type="molecule type" value="Genomic_DNA"/>
</dbReference>
<reference evidence="1" key="1">
    <citation type="submission" date="2020-10" db="EMBL/GenBank/DDBJ databases">
        <title>Unveiling of a novel bifunctional photoreceptor, Dualchrome1, isolated from a cosmopolitan green alga.</title>
        <authorList>
            <person name="Suzuki S."/>
            <person name="Kawachi M."/>
        </authorList>
    </citation>
    <scope>NUCLEOTIDE SEQUENCE</scope>
    <source>
        <strain evidence="1">NIES 2893</strain>
    </source>
</reference>
<name>A0A830HU08_9CHLO</name>
<accession>A0A830HU08</accession>
<sequence length="759" mass="84743">MGHESDACQRAVVVLAEDATSCTASLDTLPSGRFVGDANVACVGIDGVEAHQGGDLKERQEEYCRMKRELVSGDAETVTKDIVKRSDVLHQAHQRACEEHADYLTKMATLHAEERAAPQHYMKLGRLEARKCKTEAALALLGSLTARSDESVTHVRSVLDAIFEATRTPADHVHELRVVLMNGHEFVVGRFASKGGIRIAILAAILGKLAEKVHALLPSNYDILFVSRTDGESAPLRNQGGLTTALQFTQQKAPILAKELKKTVGVTKIYSRVETYVRARMDGLINVVGGLWPKSYPSAGEVSHGSVPVVFPDDVPIKLHTAILRVNIDDEYVAVRLDVRPRAWMRHTSREVPMSDEEALIVRAHALADIVQHEYAEDLHPTFDYDDEDLPTAKERWPHLPEVYIRAMATLLKYKRIANGTAEIIWNIVAYAYACQEHERRGWRFSTEGSWYKGACCAVCVPHTTKNTIQTKIKAVAGNPASSTDRTMVRALLSLNDTESIAVKTVLLGAADKQHTELMKAVVDSVEWLDALWNAGLHREAANFEILNNLMTAFQDTGLTRRVREAYLDAGERSIRAWLGAELYVPGIKSRHRFALRGQCESFLCTIESVRRAKEHLSHTTLHENVMIERQVGSQDSQERSFARIPNHTNHRGSSQLVASACERADAVERLGGQVRAHSRNYDVDSRTQCRVTQWNDGGGIRLHARRWIHGGTADTLSISKHERPSFMQFQHRKRGARQAARGSDMTVRMFHKKYCSNT</sequence>